<dbReference type="GO" id="GO:0019171">
    <property type="term" value="F:(3R)-hydroxyacyl-[acyl-carrier-protein] dehydratase activity"/>
    <property type="evidence" value="ECO:0007669"/>
    <property type="project" value="UniProtKB-EC"/>
</dbReference>
<comment type="subcellular location">
    <subcellularLocation>
        <location evidence="1 9">Cytoplasm</location>
    </subcellularLocation>
</comment>
<sequence>MSEQEKVSKGIVLGYQEITEMLPHRYPFLMVDRVEKIISSESAVGFKNVTANEYFFQGHFPQYPIMPGVLIIEAIAQTAGILVCYSMNLKNQRHVYFMSIEEARFRRPVVPGDILELRVQKIQNRKTIWKFKGEALVNGVVHAETICTAMVAGDS</sequence>
<keyword evidence="10" id="KW-1133">Transmembrane helix</keyword>
<dbReference type="SUPFAM" id="SSF54637">
    <property type="entry name" value="Thioesterase/thiol ester dehydrase-isomerase"/>
    <property type="match status" value="1"/>
</dbReference>
<dbReference type="GO" id="GO:0016020">
    <property type="term" value="C:membrane"/>
    <property type="evidence" value="ECO:0007669"/>
    <property type="project" value="GOC"/>
</dbReference>
<accession>A0A0K8MBT9</accession>
<dbReference type="InterPro" id="IPR010084">
    <property type="entry name" value="FabZ"/>
</dbReference>
<dbReference type="HAMAP" id="MF_00406">
    <property type="entry name" value="FabZ"/>
    <property type="match status" value="1"/>
</dbReference>
<name>A0A0K8MBT9_9PROT</name>
<keyword evidence="10" id="KW-0472">Membrane</keyword>
<keyword evidence="4 9" id="KW-0444">Lipid biosynthesis</keyword>
<gene>
    <name evidence="11" type="primary">fabZ_1</name>
    <name evidence="9" type="synonym">fabZ</name>
    <name evidence="11" type="ORF">Cva_00633</name>
</gene>
<evidence type="ECO:0000256" key="3">
    <source>
        <dbReference type="ARBA" id="ARBA00022490"/>
    </source>
</evidence>
<keyword evidence="12" id="KW-1185">Reference proteome</keyword>
<feature type="transmembrane region" description="Helical" evidence="10">
    <location>
        <begin position="65"/>
        <end position="85"/>
    </location>
</feature>
<dbReference type="Gene3D" id="3.10.129.10">
    <property type="entry name" value="Hotdog Thioesterase"/>
    <property type="match status" value="1"/>
</dbReference>
<keyword evidence="7 9" id="KW-0456">Lyase</keyword>
<evidence type="ECO:0000256" key="7">
    <source>
        <dbReference type="ARBA" id="ARBA00023239"/>
    </source>
</evidence>
<feature type="active site" evidence="9">
    <location>
        <position position="59"/>
    </location>
</feature>
<keyword evidence="10" id="KW-0812">Transmembrane</keyword>
<dbReference type="PANTHER" id="PTHR30272:SF1">
    <property type="entry name" value="3-HYDROXYACYL-[ACYL-CARRIER-PROTEIN] DEHYDRATASE"/>
    <property type="match status" value="1"/>
</dbReference>
<dbReference type="Pfam" id="PF07977">
    <property type="entry name" value="FabA"/>
    <property type="match status" value="1"/>
</dbReference>
<evidence type="ECO:0000313" key="12">
    <source>
        <dbReference type="Proteomes" id="UP000036771"/>
    </source>
</evidence>
<dbReference type="NCBIfam" id="NF000582">
    <property type="entry name" value="PRK00006.1"/>
    <property type="match status" value="1"/>
</dbReference>
<dbReference type="GO" id="GO:0005737">
    <property type="term" value="C:cytoplasm"/>
    <property type="evidence" value="ECO:0007669"/>
    <property type="project" value="UniProtKB-SubCell"/>
</dbReference>
<reference evidence="11 12" key="1">
    <citation type="submission" date="2015-03" db="EMBL/GenBank/DDBJ databases">
        <title>Caedibacter varicaedens, whole genome shotgun sequence.</title>
        <authorList>
            <person name="Suzuki H."/>
            <person name="Dapper A.L."/>
            <person name="Gibson A.K."/>
            <person name="Jackson C."/>
            <person name="Lee H."/>
            <person name="Pejaver V.R."/>
            <person name="Doak T."/>
            <person name="Lynch M."/>
        </authorList>
    </citation>
    <scope>NUCLEOTIDE SEQUENCE [LARGE SCALE GENOMIC DNA]</scope>
</reference>
<dbReference type="EMBL" id="BBVC01000022">
    <property type="protein sequence ID" value="GAO97990.1"/>
    <property type="molecule type" value="Genomic_DNA"/>
</dbReference>
<comment type="catalytic activity">
    <reaction evidence="9">
        <text>a (3R)-hydroxyacyl-[ACP] = a (2E)-enoyl-[ACP] + H2O</text>
        <dbReference type="Rhea" id="RHEA:13097"/>
        <dbReference type="Rhea" id="RHEA-COMP:9925"/>
        <dbReference type="Rhea" id="RHEA-COMP:9945"/>
        <dbReference type="ChEBI" id="CHEBI:15377"/>
        <dbReference type="ChEBI" id="CHEBI:78784"/>
        <dbReference type="ChEBI" id="CHEBI:78827"/>
        <dbReference type="EC" id="4.2.1.59"/>
    </reaction>
</comment>
<proteinExistence type="inferred from homology"/>
<comment type="function">
    <text evidence="8 9">Involved in unsaturated fatty acids biosynthesis. Catalyzes the dehydration of short chain beta-hydroxyacyl-ACPs and long chain saturated and unsaturated beta-hydroxyacyl-ACPs.</text>
</comment>
<dbReference type="AlphaFoldDB" id="A0A0K8MBT9"/>
<dbReference type="STRING" id="1629334.Cva_00633"/>
<dbReference type="NCBIfam" id="TIGR01750">
    <property type="entry name" value="fabZ"/>
    <property type="match status" value="1"/>
</dbReference>
<evidence type="ECO:0000256" key="9">
    <source>
        <dbReference type="HAMAP-Rule" id="MF_00406"/>
    </source>
</evidence>
<dbReference type="InterPro" id="IPR013114">
    <property type="entry name" value="FabA_FabZ"/>
</dbReference>
<dbReference type="GO" id="GO:0006633">
    <property type="term" value="P:fatty acid biosynthetic process"/>
    <property type="evidence" value="ECO:0007669"/>
    <property type="project" value="UniProtKB-UniRule"/>
</dbReference>
<dbReference type="Proteomes" id="UP000036771">
    <property type="component" value="Unassembled WGS sequence"/>
</dbReference>
<evidence type="ECO:0000256" key="10">
    <source>
        <dbReference type="SAM" id="Phobius"/>
    </source>
</evidence>
<dbReference type="EC" id="4.2.1.59" evidence="9"/>
<comment type="similarity">
    <text evidence="2 9">Belongs to the thioester dehydratase family. FabZ subfamily.</text>
</comment>
<dbReference type="GO" id="GO:0009245">
    <property type="term" value="P:lipid A biosynthetic process"/>
    <property type="evidence" value="ECO:0007669"/>
    <property type="project" value="UniProtKB-UniRule"/>
</dbReference>
<dbReference type="PANTHER" id="PTHR30272">
    <property type="entry name" value="3-HYDROXYACYL-[ACYL-CARRIER-PROTEIN] DEHYDRATASE"/>
    <property type="match status" value="1"/>
</dbReference>
<evidence type="ECO:0000256" key="2">
    <source>
        <dbReference type="ARBA" id="ARBA00009174"/>
    </source>
</evidence>
<dbReference type="CDD" id="cd01288">
    <property type="entry name" value="FabZ"/>
    <property type="match status" value="1"/>
</dbReference>
<keyword evidence="5 9" id="KW-0441">Lipid A biosynthesis</keyword>
<evidence type="ECO:0000313" key="11">
    <source>
        <dbReference type="EMBL" id="GAO97990.1"/>
    </source>
</evidence>
<evidence type="ECO:0000256" key="5">
    <source>
        <dbReference type="ARBA" id="ARBA00022556"/>
    </source>
</evidence>
<keyword evidence="3 9" id="KW-0963">Cytoplasm</keyword>
<comment type="caution">
    <text evidence="11">The sequence shown here is derived from an EMBL/GenBank/DDBJ whole genome shotgun (WGS) entry which is preliminary data.</text>
</comment>
<organism evidence="11 12">
    <name type="scientific">Caedimonas varicaedens</name>
    <dbReference type="NCBI Taxonomy" id="1629334"/>
    <lineage>
        <taxon>Bacteria</taxon>
        <taxon>Pseudomonadati</taxon>
        <taxon>Pseudomonadota</taxon>
        <taxon>Alphaproteobacteria</taxon>
        <taxon>Holosporales</taxon>
        <taxon>Caedimonadaceae</taxon>
        <taxon>Caedimonas</taxon>
    </lineage>
</organism>
<keyword evidence="6 9" id="KW-0443">Lipid metabolism</keyword>
<evidence type="ECO:0000256" key="1">
    <source>
        <dbReference type="ARBA" id="ARBA00004496"/>
    </source>
</evidence>
<evidence type="ECO:0000256" key="8">
    <source>
        <dbReference type="ARBA" id="ARBA00025049"/>
    </source>
</evidence>
<dbReference type="InterPro" id="IPR029069">
    <property type="entry name" value="HotDog_dom_sf"/>
</dbReference>
<evidence type="ECO:0000256" key="6">
    <source>
        <dbReference type="ARBA" id="ARBA00023098"/>
    </source>
</evidence>
<evidence type="ECO:0000256" key="4">
    <source>
        <dbReference type="ARBA" id="ARBA00022516"/>
    </source>
</evidence>
<dbReference type="FunFam" id="3.10.129.10:FF:000001">
    <property type="entry name" value="3-hydroxyacyl-[acyl-carrier-protein] dehydratase FabZ"/>
    <property type="match status" value="1"/>
</dbReference>
<protein>
    <recommendedName>
        <fullName evidence="9">3-hydroxyacyl-[acyl-carrier-protein] dehydratase FabZ</fullName>
        <ecNumber evidence="9">4.2.1.59</ecNumber>
    </recommendedName>
    <alternativeName>
        <fullName evidence="9">(3R)-hydroxymyristoyl-[acyl-carrier-protein] dehydratase</fullName>
        <shortName evidence="9">(3R)-hydroxymyristoyl-ACP dehydrase</shortName>
    </alternativeName>
    <alternativeName>
        <fullName evidence="9">Beta-hydroxyacyl-ACP dehydratase</fullName>
    </alternativeName>
</protein>